<dbReference type="SUPFAM" id="SSF46894">
    <property type="entry name" value="C-terminal effector domain of the bipartite response regulators"/>
    <property type="match status" value="1"/>
</dbReference>
<name>A0ABS2KAX5_9GAMM</name>
<dbReference type="PRINTS" id="PR00038">
    <property type="entry name" value="HTHLUXR"/>
</dbReference>
<keyword evidence="5" id="KW-0804">Transcription</keyword>
<comment type="caution">
    <text evidence="9">The sequence shown here is derived from an EMBL/GenBank/DDBJ whole genome shotgun (WGS) entry which is preliminary data.</text>
</comment>
<evidence type="ECO:0000256" key="5">
    <source>
        <dbReference type="ARBA" id="ARBA00023163"/>
    </source>
</evidence>
<keyword evidence="3" id="KW-0805">Transcription regulation</keyword>
<evidence type="ECO:0000259" key="7">
    <source>
        <dbReference type="PROSITE" id="PS50043"/>
    </source>
</evidence>
<dbReference type="PANTHER" id="PTHR43214">
    <property type="entry name" value="TWO-COMPONENT RESPONSE REGULATOR"/>
    <property type="match status" value="1"/>
</dbReference>
<dbReference type="InterPro" id="IPR039420">
    <property type="entry name" value="WalR-like"/>
</dbReference>
<dbReference type="InterPro" id="IPR000792">
    <property type="entry name" value="Tscrpt_reg_LuxR_C"/>
</dbReference>
<dbReference type="CDD" id="cd06170">
    <property type="entry name" value="LuxR_C_like"/>
    <property type="match status" value="1"/>
</dbReference>
<dbReference type="PROSITE" id="PS50110">
    <property type="entry name" value="RESPONSE_REGULATORY"/>
    <property type="match status" value="1"/>
</dbReference>
<sequence length="217" mass="23612">MIDVVLVDDHELVRTGFRMILQQPDIRICGEAGTAEEGLRLIRAGKPHIALVDVHMPGMSGIELTERVARANLPTRVIVVTVVDDARFPKRLLDAGAHGYLTKSCAAEELLNAVRQVASGRRYLAPAVAQQLALATLDGEGSPFDNLSSRELEVAMMLVRGKALTAIGEQLNLSPKTVSTYKQRLMEKLQVDHVISLAHLMTVHGLLDTHNNQVGAT</sequence>
<gene>
    <name evidence="9" type="ORF">ISS99_02230</name>
</gene>
<proteinExistence type="predicted"/>
<dbReference type="Pfam" id="PF00196">
    <property type="entry name" value="GerE"/>
    <property type="match status" value="1"/>
</dbReference>
<organism evidence="9 10">
    <name type="scientific">Dyella mobilis</name>
    <dbReference type="NCBI Taxonomy" id="1849582"/>
    <lineage>
        <taxon>Bacteria</taxon>
        <taxon>Pseudomonadati</taxon>
        <taxon>Pseudomonadota</taxon>
        <taxon>Gammaproteobacteria</taxon>
        <taxon>Lysobacterales</taxon>
        <taxon>Rhodanobacteraceae</taxon>
        <taxon>Dyella</taxon>
    </lineage>
</organism>
<dbReference type="PROSITE" id="PS50043">
    <property type="entry name" value="HTH_LUXR_2"/>
    <property type="match status" value="1"/>
</dbReference>
<evidence type="ECO:0000259" key="8">
    <source>
        <dbReference type="PROSITE" id="PS50110"/>
    </source>
</evidence>
<dbReference type="RefSeq" id="WP_204629951.1">
    <property type="nucleotide sequence ID" value="NZ_BSOC01000009.1"/>
</dbReference>
<evidence type="ECO:0000256" key="4">
    <source>
        <dbReference type="ARBA" id="ARBA00023125"/>
    </source>
</evidence>
<dbReference type="Proteomes" id="UP001430193">
    <property type="component" value="Unassembled WGS sequence"/>
</dbReference>
<dbReference type="InterPro" id="IPR011006">
    <property type="entry name" value="CheY-like_superfamily"/>
</dbReference>
<feature type="domain" description="HTH luxR-type" evidence="7">
    <location>
        <begin position="140"/>
        <end position="205"/>
    </location>
</feature>
<keyword evidence="4" id="KW-0238">DNA-binding</keyword>
<feature type="modified residue" description="4-aspartylphosphate" evidence="6">
    <location>
        <position position="53"/>
    </location>
</feature>
<evidence type="ECO:0000256" key="6">
    <source>
        <dbReference type="PROSITE-ProRule" id="PRU00169"/>
    </source>
</evidence>
<dbReference type="EMBL" id="JADIKF010000033">
    <property type="protein sequence ID" value="MBM7128326.1"/>
    <property type="molecule type" value="Genomic_DNA"/>
</dbReference>
<dbReference type="InterPro" id="IPR001789">
    <property type="entry name" value="Sig_transdc_resp-reg_receiver"/>
</dbReference>
<dbReference type="Gene3D" id="3.40.50.2300">
    <property type="match status" value="1"/>
</dbReference>
<accession>A0ABS2KAX5</accession>
<dbReference type="CDD" id="cd17535">
    <property type="entry name" value="REC_NarL-like"/>
    <property type="match status" value="1"/>
</dbReference>
<keyword evidence="1 6" id="KW-0597">Phosphoprotein</keyword>
<evidence type="ECO:0000256" key="3">
    <source>
        <dbReference type="ARBA" id="ARBA00023015"/>
    </source>
</evidence>
<feature type="domain" description="Response regulatory" evidence="8">
    <location>
        <begin position="3"/>
        <end position="118"/>
    </location>
</feature>
<evidence type="ECO:0000256" key="1">
    <source>
        <dbReference type="ARBA" id="ARBA00022553"/>
    </source>
</evidence>
<dbReference type="InterPro" id="IPR058245">
    <property type="entry name" value="NreC/VraR/RcsB-like_REC"/>
</dbReference>
<keyword evidence="2" id="KW-0902">Two-component regulatory system</keyword>
<evidence type="ECO:0000256" key="2">
    <source>
        <dbReference type="ARBA" id="ARBA00023012"/>
    </source>
</evidence>
<protein>
    <submittedName>
        <fullName evidence="9">Response regulator</fullName>
    </submittedName>
</protein>
<dbReference type="SMART" id="SM00421">
    <property type="entry name" value="HTH_LUXR"/>
    <property type="match status" value="1"/>
</dbReference>
<dbReference type="PANTHER" id="PTHR43214:SF3">
    <property type="entry name" value="RESPONSE REGULATOR UVRY"/>
    <property type="match status" value="1"/>
</dbReference>
<reference evidence="9" key="1">
    <citation type="submission" date="2020-10" db="EMBL/GenBank/DDBJ databases">
        <title>Phylogeny of dyella-like bacteria.</title>
        <authorList>
            <person name="Fu J."/>
        </authorList>
    </citation>
    <scope>NUCLEOTIDE SEQUENCE</scope>
    <source>
        <strain evidence="9">DHON07</strain>
    </source>
</reference>
<dbReference type="SMART" id="SM00448">
    <property type="entry name" value="REC"/>
    <property type="match status" value="1"/>
</dbReference>
<dbReference type="SUPFAM" id="SSF52172">
    <property type="entry name" value="CheY-like"/>
    <property type="match status" value="1"/>
</dbReference>
<evidence type="ECO:0000313" key="10">
    <source>
        <dbReference type="Proteomes" id="UP001430193"/>
    </source>
</evidence>
<evidence type="ECO:0000313" key="9">
    <source>
        <dbReference type="EMBL" id="MBM7128326.1"/>
    </source>
</evidence>
<keyword evidence="10" id="KW-1185">Reference proteome</keyword>
<dbReference type="InterPro" id="IPR016032">
    <property type="entry name" value="Sig_transdc_resp-reg_C-effctor"/>
</dbReference>
<dbReference type="Pfam" id="PF00072">
    <property type="entry name" value="Response_reg"/>
    <property type="match status" value="1"/>
</dbReference>